<dbReference type="Pfam" id="PF08208">
    <property type="entry name" value="RNA_polI_A34"/>
    <property type="match status" value="1"/>
</dbReference>
<dbReference type="OrthoDB" id="76224at2759"/>
<evidence type="ECO:0000313" key="3">
    <source>
        <dbReference type="Proteomes" id="UP000076532"/>
    </source>
</evidence>
<dbReference type="Gene3D" id="6.20.250.70">
    <property type="match status" value="1"/>
</dbReference>
<dbReference type="GO" id="GO:0006360">
    <property type="term" value="P:transcription by RNA polymerase I"/>
    <property type="evidence" value="ECO:0007669"/>
    <property type="project" value="InterPro"/>
</dbReference>
<reference evidence="2 3" key="1">
    <citation type="journal article" date="2016" name="Mol. Biol. Evol.">
        <title>Comparative Genomics of Early-Diverging Mushroom-Forming Fungi Provides Insights into the Origins of Lignocellulose Decay Capabilities.</title>
        <authorList>
            <person name="Nagy L.G."/>
            <person name="Riley R."/>
            <person name="Tritt A."/>
            <person name="Adam C."/>
            <person name="Daum C."/>
            <person name="Floudas D."/>
            <person name="Sun H."/>
            <person name="Yadav J.S."/>
            <person name="Pangilinan J."/>
            <person name="Larsson K.H."/>
            <person name="Matsuura K."/>
            <person name="Barry K."/>
            <person name="Labutti K."/>
            <person name="Kuo R."/>
            <person name="Ohm R.A."/>
            <person name="Bhattacharya S.S."/>
            <person name="Shirouzu T."/>
            <person name="Yoshinaga Y."/>
            <person name="Martin F.M."/>
            <person name="Grigoriev I.V."/>
            <person name="Hibbett D.S."/>
        </authorList>
    </citation>
    <scope>NUCLEOTIDE SEQUENCE [LARGE SCALE GENOMIC DNA]</scope>
    <source>
        <strain evidence="2 3">CBS 109695</strain>
    </source>
</reference>
<accession>A0A166CM76</accession>
<sequence>MSSSGSSPEPEPVKAKRAKKKTKISKPVAANPDGKDEGTNPEWDYVPPEDTVLLDHDVDSGDFDWDAVKDNDDLELWLVRVPDSVKPKYLENLKIDLPSSSRSETVGVLKRKTVSYDIWAIGDGEEQPIGGEEIRGLSCLLPRKKKKGRLFQAPKPIARHLVLSAQDVLPGSSDSNQKYQNPPRQSYPQNVLTHAFTPFGSNTAEDAEAGVKPDAMEVDEGGSRAEDVHGEASSPSKKPKSKKRKVEGESPKKSKKVKVDAA</sequence>
<name>A0A166CM76_9AGAM</name>
<gene>
    <name evidence="2" type="ORF">FIBSPDRAFT_1049185</name>
</gene>
<evidence type="ECO:0000256" key="1">
    <source>
        <dbReference type="SAM" id="MobiDB-lite"/>
    </source>
</evidence>
<dbReference type="Proteomes" id="UP000076532">
    <property type="component" value="Unassembled WGS sequence"/>
</dbReference>
<feature type="region of interest" description="Disordered" evidence="1">
    <location>
        <begin position="1"/>
        <end position="48"/>
    </location>
</feature>
<feature type="compositionally biased region" description="Polar residues" evidence="1">
    <location>
        <begin position="172"/>
        <end position="192"/>
    </location>
</feature>
<dbReference type="InterPro" id="IPR013240">
    <property type="entry name" value="DNA-dir_RNA_pol1_su_RPA34"/>
</dbReference>
<keyword evidence="3" id="KW-1185">Reference proteome</keyword>
<feature type="region of interest" description="Disordered" evidence="1">
    <location>
        <begin position="168"/>
        <end position="262"/>
    </location>
</feature>
<protein>
    <submittedName>
        <fullName evidence="2">Uncharacterized protein</fullName>
    </submittedName>
</protein>
<organism evidence="2 3">
    <name type="scientific">Athelia psychrophila</name>
    <dbReference type="NCBI Taxonomy" id="1759441"/>
    <lineage>
        <taxon>Eukaryota</taxon>
        <taxon>Fungi</taxon>
        <taxon>Dikarya</taxon>
        <taxon>Basidiomycota</taxon>
        <taxon>Agaricomycotina</taxon>
        <taxon>Agaricomycetes</taxon>
        <taxon>Agaricomycetidae</taxon>
        <taxon>Atheliales</taxon>
        <taxon>Atheliaceae</taxon>
        <taxon>Athelia</taxon>
    </lineage>
</organism>
<feature type="compositionally biased region" description="Basic and acidic residues" evidence="1">
    <location>
        <begin position="246"/>
        <end position="262"/>
    </location>
</feature>
<dbReference type="AlphaFoldDB" id="A0A166CM76"/>
<proteinExistence type="predicted"/>
<dbReference type="EMBL" id="KV417627">
    <property type="protein sequence ID" value="KZP13805.1"/>
    <property type="molecule type" value="Genomic_DNA"/>
</dbReference>
<evidence type="ECO:0000313" key="2">
    <source>
        <dbReference type="EMBL" id="KZP13805.1"/>
    </source>
</evidence>
<feature type="compositionally biased region" description="Basic and acidic residues" evidence="1">
    <location>
        <begin position="209"/>
        <end position="230"/>
    </location>
</feature>
<feature type="compositionally biased region" description="Basic residues" evidence="1">
    <location>
        <begin position="15"/>
        <end position="24"/>
    </location>
</feature>